<organism evidence="1 2">
    <name type="scientific">Ramazzottius varieornatus</name>
    <name type="common">Water bear</name>
    <name type="synonym">Tardigrade</name>
    <dbReference type="NCBI Taxonomy" id="947166"/>
    <lineage>
        <taxon>Eukaryota</taxon>
        <taxon>Metazoa</taxon>
        <taxon>Ecdysozoa</taxon>
        <taxon>Tardigrada</taxon>
        <taxon>Eutardigrada</taxon>
        <taxon>Parachela</taxon>
        <taxon>Hypsibioidea</taxon>
        <taxon>Ramazzottiidae</taxon>
        <taxon>Ramazzottius</taxon>
    </lineage>
</organism>
<gene>
    <name evidence="1" type="primary">RvY_05358</name>
    <name evidence="1" type="synonym">RvY_05358.2</name>
    <name evidence="1" type="ORF">RvY_05358-2</name>
</gene>
<evidence type="ECO:0000313" key="1">
    <source>
        <dbReference type="EMBL" id="GAU93411.1"/>
    </source>
</evidence>
<protein>
    <submittedName>
        <fullName evidence="1">Uncharacterized protein</fullName>
    </submittedName>
</protein>
<comment type="caution">
    <text evidence="1">The sequence shown here is derived from an EMBL/GenBank/DDBJ whole genome shotgun (WGS) entry which is preliminary data.</text>
</comment>
<sequence>MLSADSLTDRRLHETDAEYGSSTTKSRREVKSRRNSLLCLSECYRVYTSSFREGMQRSGGDLLEELYGPCCSAYYHAMPRFRQQGLSKVFLFVTTACVFMDPDVCAVIRNCSVYCLKVLSSYLTVVSCVHARRFRLVVFVHIAVN</sequence>
<evidence type="ECO:0000313" key="2">
    <source>
        <dbReference type="Proteomes" id="UP000186922"/>
    </source>
</evidence>
<keyword evidence="2" id="KW-1185">Reference proteome</keyword>
<accession>A0A1D1UVD1</accession>
<proteinExistence type="predicted"/>
<name>A0A1D1UVD1_RAMVA</name>
<dbReference type="EMBL" id="BDGG01000002">
    <property type="protein sequence ID" value="GAU93411.1"/>
    <property type="molecule type" value="Genomic_DNA"/>
</dbReference>
<reference evidence="1 2" key="1">
    <citation type="journal article" date="2016" name="Nat. Commun.">
        <title>Extremotolerant tardigrade genome and improved radiotolerance of human cultured cells by tardigrade-unique protein.</title>
        <authorList>
            <person name="Hashimoto T."/>
            <person name="Horikawa D.D."/>
            <person name="Saito Y."/>
            <person name="Kuwahara H."/>
            <person name="Kozuka-Hata H."/>
            <person name="Shin-I T."/>
            <person name="Minakuchi Y."/>
            <person name="Ohishi K."/>
            <person name="Motoyama A."/>
            <person name="Aizu T."/>
            <person name="Enomoto A."/>
            <person name="Kondo K."/>
            <person name="Tanaka S."/>
            <person name="Hara Y."/>
            <person name="Koshikawa S."/>
            <person name="Sagara H."/>
            <person name="Miura T."/>
            <person name="Yokobori S."/>
            <person name="Miyagawa K."/>
            <person name="Suzuki Y."/>
            <person name="Kubo T."/>
            <person name="Oyama M."/>
            <person name="Kohara Y."/>
            <person name="Fujiyama A."/>
            <person name="Arakawa K."/>
            <person name="Katayama T."/>
            <person name="Toyoda A."/>
            <person name="Kunieda T."/>
        </authorList>
    </citation>
    <scope>NUCLEOTIDE SEQUENCE [LARGE SCALE GENOMIC DNA]</scope>
    <source>
        <strain evidence="1 2">YOKOZUNA-1</strain>
    </source>
</reference>
<dbReference type="Proteomes" id="UP000186922">
    <property type="component" value="Unassembled WGS sequence"/>
</dbReference>
<dbReference type="AlphaFoldDB" id="A0A1D1UVD1"/>